<gene>
    <name evidence="1" type="ORF">Krac_9503</name>
</gene>
<sequence>MALFLPGMYLLQSFGVRTHSVFRLSRNYALTMNADTLSIRNP</sequence>
<organism evidence="1 2">
    <name type="scientific">Ktedonobacter racemifer DSM 44963</name>
    <dbReference type="NCBI Taxonomy" id="485913"/>
    <lineage>
        <taxon>Bacteria</taxon>
        <taxon>Bacillati</taxon>
        <taxon>Chloroflexota</taxon>
        <taxon>Ktedonobacteria</taxon>
        <taxon>Ktedonobacterales</taxon>
        <taxon>Ktedonobacteraceae</taxon>
        <taxon>Ktedonobacter</taxon>
    </lineage>
</organism>
<dbReference type="AlphaFoldDB" id="D6TC73"/>
<keyword evidence="2" id="KW-1185">Reference proteome</keyword>
<protein>
    <submittedName>
        <fullName evidence="1">Uncharacterized protein</fullName>
    </submittedName>
</protein>
<reference evidence="1 2" key="1">
    <citation type="journal article" date="2011" name="Stand. Genomic Sci.">
        <title>Non-contiguous finished genome sequence and contextual data of the filamentous soil bacterium Ktedonobacter racemifer type strain (SOSP1-21).</title>
        <authorList>
            <person name="Chang Y.J."/>
            <person name="Land M."/>
            <person name="Hauser L."/>
            <person name="Chertkov O."/>
            <person name="Del Rio T.G."/>
            <person name="Nolan M."/>
            <person name="Copeland A."/>
            <person name="Tice H."/>
            <person name="Cheng J.F."/>
            <person name="Lucas S."/>
            <person name="Han C."/>
            <person name="Goodwin L."/>
            <person name="Pitluck S."/>
            <person name="Ivanova N."/>
            <person name="Ovchinikova G."/>
            <person name="Pati A."/>
            <person name="Chen A."/>
            <person name="Palaniappan K."/>
            <person name="Mavromatis K."/>
            <person name="Liolios K."/>
            <person name="Brettin T."/>
            <person name="Fiebig A."/>
            <person name="Rohde M."/>
            <person name="Abt B."/>
            <person name="Goker M."/>
            <person name="Detter J.C."/>
            <person name="Woyke T."/>
            <person name="Bristow J."/>
            <person name="Eisen J.A."/>
            <person name="Markowitz V."/>
            <person name="Hugenholtz P."/>
            <person name="Kyrpides N.C."/>
            <person name="Klenk H.P."/>
            <person name="Lapidus A."/>
        </authorList>
    </citation>
    <scope>NUCLEOTIDE SEQUENCE [LARGE SCALE GENOMIC DNA]</scope>
    <source>
        <strain evidence="2">DSM 44963</strain>
    </source>
</reference>
<dbReference type="EMBL" id="ADVG01000001">
    <property type="protein sequence ID" value="EFH88109.1"/>
    <property type="molecule type" value="Genomic_DNA"/>
</dbReference>
<accession>D6TC73</accession>
<dbReference type="InParanoid" id="D6TC73"/>
<evidence type="ECO:0000313" key="1">
    <source>
        <dbReference type="EMBL" id="EFH88109.1"/>
    </source>
</evidence>
<proteinExistence type="predicted"/>
<comment type="caution">
    <text evidence="1">The sequence shown here is derived from an EMBL/GenBank/DDBJ whole genome shotgun (WGS) entry which is preliminary data.</text>
</comment>
<name>D6TC73_KTERA</name>
<evidence type="ECO:0000313" key="2">
    <source>
        <dbReference type="Proteomes" id="UP000004508"/>
    </source>
</evidence>
<dbReference type="Proteomes" id="UP000004508">
    <property type="component" value="Unassembled WGS sequence"/>
</dbReference>